<dbReference type="PROSITE" id="PS51425">
    <property type="entry name" value="SCD"/>
    <property type="match status" value="1"/>
</dbReference>
<dbReference type="PANTHER" id="PTHR11199">
    <property type="entry name" value="STROMAL ANTIGEN"/>
    <property type="match status" value="1"/>
</dbReference>
<evidence type="ECO:0000313" key="4">
    <source>
        <dbReference type="EMBL" id="ODV82668.1"/>
    </source>
</evidence>
<gene>
    <name evidence="4" type="ORF">CANARDRAFT_10327</name>
</gene>
<dbReference type="GO" id="GO:0000785">
    <property type="term" value="C:chromatin"/>
    <property type="evidence" value="ECO:0007669"/>
    <property type="project" value="TreeGrafter"/>
</dbReference>
<feature type="region of interest" description="Disordered" evidence="2">
    <location>
        <begin position="25"/>
        <end position="151"/>
    </location>
</feature>
<dbReference type="Pfam" id="PF08514">
    <property type="entry name" value="STAG"/>
    <property type="match status" value="1"/>
</dbReference>
<dbReference type="SUPFAM" id="SSF48371">
    <property type="entry name" value="ARM repeat"/>
    <property type="match status" value="1"/>
</dbReference>
<evidence type="ECO:0000256" key="1">
    <source>
        <dbReference type="SAM" id="Coils"/>
    </source>
</evidence>
<dbReference type="PANTHER" id="PTHR11199:SF0">
    <property type="entry name" value="LD34181P-RELATED"/>
    <property type="match status" value="1"/>
</dbReference>
<evidence type="ECO:0000256" key="2">
    <source>
        <dbReference type="SAM" id="MobiDB-lite"/>
    </source>
</evidence>
<dbReference type="GO" id="GO:0007062">
    <property type="term" value="P:sister chromatid cohesion"/>
    <property type="evidence" value="ECO:0007669"/>
    <property type="project" value="UniProtKB-ARBA"/>
</dbReference>
<accession>A0A1E4ST35</accession>
<sequence length="1168" mass="134277">MLRREPTTIKLAPEDVKDFYREQTYNTISGSSNPLDGNSNSSDISASPGFGGLNQNLNGSSQSQQGQSIKERIIAMPESQIDSKPRRSTRASHRTVSYVEDSDDNDDIQEFSNDDVPFEEPSKKKRKLPRSQKKTTKRRQRKEPSNIDNIEDFKENHIFQALSSDDTAINDLASSWLEEFNEGNKHEALKDLVNFVLRSCGCTSQLEEHDVINAESAQETIAEVQILFENQTYHENPLAVTAKNSKRVEWVDFKKRALDFVDQLLRVANANGILYENDELVEMLLAWLGAISTSNLRPLRLASTLFCLQMETTLCRIVVNLTKSVDRFQRQLDTEEKKLEGLKGSKSRVSDKKIEAMKQKIAQMEENIVVYKEQKKYLETFLKDIFNSIFAHRYRDIDPTIRQECIRNLCSWINELPEFFFESIYIRYFGWLLTDQDASVRTEVLKQLLKLYRMPNIATALRQFTGHFKSKLIQMVIYETDFHARMNCLSVLTEIAKKGFLEDDESIKVTSLIFVDSEDLIYQRGGIKAAASKFKQELATFISVIENETYTAYIESHNAVIVSSEELVSLDLKEMILFRFMIQLLRQSYEYYETNYQSSKPKKLQENIKIEKIASASECLYSLPRYNKKNTSLELIVNYLLFDLSSITLLDSELKSQIELKFLDIMYLFNFLYGATKIYSEGSSNNLFRYLFPRSKSTQKNNDNEDLYIAQEQKDREFYLSHLIAKLPQLVENHKKNQGIAISIALTNCLLENDMFKSTNQLSAMNKVAALLIKTFKEADLNYIDPIADLSTYIQSVNYQYMKFFASLPTESMEINLKVEELNEECSKKMEAELSYDSIHPLTKAILLMNKNNSKLLKSVASLIKPICEKAETLVNQNDDPITTASMLFQFFTTFISETLEITISKFIVLSESDYDEIYALDLLSTLLSNLKPIIKSLIKFLSPIESPSKKINLQLIYAAATCYADIIGSVNYMKAYFDTPTYSHINSTISRFLEDEISTDASFSTQRLLLKVFLIKEYQLAQAKEVELDREVTEDVNFGHYKIVDEYKSDDDEQIMIRDLESSLCVFTVKLLMLYKVGVLDEEIYKRLSLNAGRLSELMVNLFNIANDTEKEQVVEKEASNSKKRTSTAAVLDDEVDENQLDFNNSDNDNEGDEEGIDPDQSLILEF</sequence>
<feature type="compositionally biased region" description="Acidic residues" evidence="2">
    <location>
        <begin position="1149"/>
        <end position="1159"/>
    </location>
</feature>
<feature type="region of interest" description="Disordered" evidence="2">
    <location>
        <begin position="1116"/>
        <end position="1162"/>
    </location>
</feature>
<dbReference type="STRING" id="983967.A0A1E4ST35"/>
<dbReference type="AlphaFoldDB" id="A0A1E4ST35"/>
<evidence type="ECO:0000313" key="5">
    <source>
        <dbReference type="Proteomes" id="UP000094801"/>
    </source>
</evidence>
<keyword evidence="5" id="KW-1185">Reference proteome</keyword>
<dbReference type="InterPro" id="IPR048610">
    <property type="entry name" value="SCC3_C"/>
</dbReference>
<dbReference type="InterPro" id="IPR020839">
    <property type="entry name" value="SCD"/>
</dbReference>
<evidence type="ECO:0000259" key="3">
    <source>
        <dbReference type="PROSITE" id="PS51425"/>
    </source>
</evidence>
<dbReference type="InterPro" id="IPR016024">
    <property type="entry name" value="ARM-type_fold"/>
</dbReference>
<feature type="compositionally biased region" description="Polar residues" evidence="2">
    <location>
        <begin position="25"/>
        <end position="45"/>
    </location>
</feature>
<feature type="coiled-coil region" evidence="1">
    <location>
        <begin position="318"/>
        <end position="374"/>
    </location>
</feature>
<name>A0A1E4ST35_9ASCO</name>
<dbReference type="Pfam" id="PF21581">
    <property type="entry name" value="SCD"/>
    <property type="match status" value="1"/>
</dbReference>
<feature type="compositionally biased region" description="Low complexity" evidence="2">
    <location>
        <begin position="53"/>
        <end position="68"/>
    </location>
</feature>
<proteinExistence type="predicted"/>
<keyword evidence="1" id="KW-0175">Coiled coil</keyword>
<dbReference type="InterPro" id="IPR011989">
    <property type="entry name" value="ARM-like"/>
</dbReference>
<protein>
    <recommendedName>
        <fullName evidence="3">SCD domain-containing protein</fullName>
    </recommendedName>
</protein>
<organism evidence="4 5">
    <name type="scientific">[Candida] arabinofermentans NRRL YB-2248</name>
    <dbReference type="NCBI Taxonomy" id="983967"/>
    <lineage>
        <taxon>Eukaryota</taxon>
        <taxon>Fungi</taxon>
        <taxon>Dikarya</taxon>
        <taxon>Ascomycota</taxon>
        <taxon>Saccharomycotina</taxon>
        <taxon>Pichiomycetes</taxon>
        <taxon>Pichiales</taxon>
        <taxon>Pichiaceae</taxon>
        <taxon>Ogataea</taxon>
        <taxon>Ogataea/Candida clade</taxon>
    </lineage>
</organism>
<dbReference type="InterPro" id="IPR013721">
    <property type="entry name" value="STAG"/>
</dbReference>
<dbReference type="Pfam" id="PF21767">
    <property type="entry name" value="SCC3_C"/>
    <property type="match status" value="1"/>
</dbReference>
<dbReference type="OrthoDB" id="498590at2759"/>
<feature type="compositionally biased region" description="Acidic residues" evidence="2">
    <location>
        <begin position="100"/>
        <end position="118"/>
    </location>
</feature>
<dbReference type="Gene3D" id="1.25.10.10">
    <property type="entry name" value="Leucine-rich Repeat Variant"/>
    <property type="match status" value="1"/>
</dbReference>
<dbReference type="GO" id="GO:0008278">
    <property type="term" value="C:cohesin complex"/>
    <property type="evidence" value="ECO:0007669"/>
    <property type="project" value="TreeGrafter"/>
</dbReference>
<dbReference type="InterPro" id="IPR039662">
    <property type="entry name" value="Cohesin_Scc3/SA"/>
</dbReference>
<dbReference type="EMBL" id="KV453877">
    <property type="protein sequence ID" value="ODV82668.1"/>
    <property type="molecule type" value="Genomic_DNA"/>
</dbReference>
<reference evidence="5" key="1">
    <citation type="submission" date="2016-04" db="EMBL/GenBank/DDBJ databases">
        <title>Comparative genomics of biotechnologically important yeasts.</title>
        <authorList>
            <consortium name="DOE Joint Genome Institute"/>
            <person name="Riley R."/>
            <person name="Haridas S."/>
            <person name="Wolfe K.H."/>
            <person name="Lopes M.R."/>
            <person name="Hittinger C.T."/>
            <person name="Goker M."/>
            <person name="Salamov A."/>
            <person name="Wisecaver J."/>
            <person name="Long T.M."/>
            <person name="Aerts A.L."/>
            <person name="Barry K."/>
            <person name="Choi C."/>
            <person name="Clum A."/>
            <person name="Coughlan A.Y."/>
            <person name="Deshpande S."/>
            <person name="Douglass A.P."/>
            <person name="Hanson S.J."/>
            <person name="Klenk H.-P."/>
            <person name="Labutti K."/>
            <person name="Lapidus A."/>
            <person name="Lindquist E."/>
            <person name="Lipzen A."/>
            <person name="Meier-Kolthoff J.P."/>
            <person name="Ohm R.A."/>
            <person name="Otillar R.P."/>
            <person name="Pangilinan J."/>
            <person name="Peng Y."/>
            <person name="Rokas A."/>
            <person name="Rosa C.A."/>
            <person name="Scheuner C."/>
            <person name="Sibirny A.A."/>
            <person name="Slot J.C."/>
            <person name="Stielow J.B."/>
            <person name="Sun H."/>
            <person name="Kurtzman C.P."/>
            <person name="Blackwell M."/>
            <person name="Grigoriev I.V."/>
            <person name="Jeffries T.W."/>
        </authorList>
    </citation>
    <scope>NUCLEOTIDE SEQUENCE [LARGE SCALE GENOMIC DNA]</scope>
    <source>
        <strain evidence="5">NRRL YB-2248</strain>
    </source>
</reference>
<dbReference type="GO" id="GO:0005634">
    <property type="term" value="C:nucleus"/>
    <property type="evidence" value="ECO:0007669"/>
    <property type="project" value="TreeGrafter"/>
</dbReference>
<feature type="compositionally biased region" description="Basic residues" evidence="2">
    <location>
        <begin position="123"/>
        <end position="141"/>
    </location>
</feature>
<dbReference type="Proteomes" id="UP000094801">
    <property type="component" value="Unassembled WGS sequence"/>
</dbReference>
<feature type="domain" description="SCD" evidence="3">
    <location>
        <begin position="390"/>
        <end position="475"/>
    </location>
</feature>
<dbReference type="GO" id="GO:0003682">
    <property type="term" value="F:chromatin binding"/>
    <property type="evidence" value="ECO:0007669"/>
    <property type="project" value="TreeGrafter"/>
</dbReference>